<proteinExistence type="predicted"/>
<organism evidence="3 4">
    <name type="scientific">Halococcus dombrowskii</name>
    <dbReference type="NCBI Taxonomy" id="179637"/>
    <lineage>
        <taxon>Archaea</taxon>
        <taxon>Methanobacteriati</taxon>
        <taxon>Methanobacteriota</taxon>
        <taxon>Stenosarchaea group</taxon>
        <taxon>Halobacteria</taxon>
        <taxon>Halobacteriales</taxon>
        <taxon>Halococcaceae</taxon>
        <taxon>Halococcus</taxon>
    </lineage>
</organism>
<dbReference type="InterPro" id="IPR012675">
    <property type="entry name" value="Beta-grasp_dom_sf"/>
</dbReference>
<sequence length="120" mass="13704">MSPYACHERARSRDGRHRDRGNDRRDRARATLRDALLDRGFSVYGRFSKHANCGGRGLCATCTVAVDPAPEPTHWHDAAAARFGYPRLSCCLTVEEPMRVELLDKYVWGQVLPHRQEREP</sequence>
<dbReference type="Gene3D" id="3.10.20.30">
    <property type="match status" value="1"/>
</dbReference>
<reference evidence="3" key="1">
    <citation type="submission" date="2022-04" db="EMBL/GenBank/DDBJ databases">
        <title>Sequencing and genomic assembly of Halococcus dombrowskii.</title>
        <authorList>
            <person name="Lim S.W."/>
            <person name="MacLea K.S."/>
        </authorList>
    </citation>
    <scope>NUCLEOTIDE SEQUENCE</scope>
    <source>
        <strain evidence="3">H4</strain>
    </source>
</reference>
<dbReference type="SUPFAM" id="SSF54292">
    <property type="entry name" value="2Fe-2S ferredoxin-like"/>
    <property type="match status" value="1"/>
</dbReference>
<evidence type="ECO:0000256" key="1">
    <source>
        <dbReference type="SAM" id="MobiDB-lite"/>
    </source>
</evidence>
<dbReference type="KEGG" id="hdo:MUK72_13685"/>
<dbReference type="InterPro" id="IPR036010">
    <property type="entry name" value="2Fe-2S_ferredoxin-like_sf"/>
</dbReference>
<gene>
    <name evidence="3" type="ORF">MUK72_13685</name>
</gene>
<protein>
    <submittedName>
        <fullName evidence="3">2Fe-2S iron-sulfur cluster-binding protein</fullName>
    </submittedName>
</protein>
<dbReference type="GO" id="GO:0051536">
    <property type="term" value="F:iron-sulfur cluster binding"/>
    <property type="evidence" value="ECO:0007669"/>
    <property type="project" value="InterPro"/>
</dbReference>
<feature type="domain" description="2Fe-2S ferredoxin-type" evidence="2">
    <location>
        <begin position="50"/>
        <end position="94"/>
    </location>
</feature>
<name>A0AAX3AMM4_HALDO</name>
<dbReference type="Pfam" id="PF00111">
    <property type="entry name" value="Fer2"/>
    <property type="match status" value="1"/>
</dbReference>
<evidence type="ECO:0000259" key="2">
    <source>
        <dbReference type="Pfam" id="PF00111"/>
    </source>
</evidence>
<dbReference type="Proteomes" id="UP000830542">
    <property type="component" value="Chromosome"/>
</dbReference>
<dbReference type="EMBL" id="CP095005">
    <property type="protein sequence ID" value="UOO95006.1"/>
    <property type="molecule type" value="Genomic_DNA"/>
</dbReference>
<dbReference type="AlphaFoldDB" id="A0AAX3AMM4"/>
<keyword evidence="4" id="KW-1185">Reference proteome</keyword>
<accession>A0AAX3AMM4</accession>
<evidence type="ECO:0000313" key="4">
    <source>
        <dbReference type="Proteomes" id="UP000830542"/>
    </source>
</evidence>
<evidence type="ECO:0000313" key="3">
    <source>
        <dbReference type="EMBL" id="UOO95006.1"/>
    </source>
</evidence>
<feature type="region of interest" description="Disordered" evidence="1">
    <location>
        <begin position="1"/>
        <end position="27"/>
    </location>
</feature>
<dbReference type="InterPro" id="IPR001041">
    <property type="entry name" value="2Fe-2S_ferredoxin-type"/>
</dbReference>